<feature type="compositionally biased region" description="Polar residues" evidence="1">
    <location>
        <begin position="57"/>
        <end position="67"/>
    </location>
</feature>
<gene>
    <name evidence="2" type="ORF">D915_006447</name>
</gene>
<evidence type="ECO:0000313" key="3">
    <source>
        <dbReference type="Proteomes" id="UP000230066"/>
    </source>
</evidence>
<feature type="region of interest" description="Disordered" evidence="1">
    <location>
        <begin position="143"/>
        <end position="175"/>
    </location>
</feature>
<name>A0A2H1C8G4_FASHE</name>
<proteinExistence type="predicted"/>
<comment type="caution">
    <text evidence="2">The sequence shown here is derived from an EMBL/GenBank/DDBJ whole genome shotgun (WGS) entry which is preliminary data.</text>
</comment>
<dbReference type="AlphaFoldDB" id="A0A2H1C8G4"/>
<evidence type="ECO:0000313" key="2">
    <source>
        <dbReference type="EMBL" id="THD22727.1"/>
    </source>
</evidence>
<dbReference type="Proteomes" id="UP000230066">
    <property type="component" value="Unassembled WGS sequence"/>
</dbReference>
<feature type="region of interest" description="Disordered" evidence="1">
    <location>
        <begin position="558"/>
        <end position="580"/>
    </location>
</feature>
<feature type="compositionally biased region" description="Basic and acidic residues" evidence="1">
    <location>
        <begin position="742"/>
        <end position="755"/>
    </location>
</feature>
<feature type="region of interest" description="Disordered" evidence="1">
    <location>
        <begin position="29"/>
        <end position="67"/>
    </location>
</feature>
<feature type="region of interest" description="Disordered" evidence="1">
    <location>
        <begin position="728"/>
        <end position="755"/>
    </location>
</feature>
<dbReference type="EMBL" id="JXXN02002571">
    <property type="protein sequence ID" value="THD22727.1"/>
    <property type="molecule type" value="Genomic_DNA"/>
</dbReference>
<reference evidence="2" key="1">
    <citation type="submission" date="2019-03" db="EMBL/GenBank/DDBJ databases">
        <title>Improved annotation for the trematode Fasciola hepatica.</title>
        <authorList>
            <person name="Choi Y.-J."/>
            <person name="Martin J."/>
            <person name="Mitreva M."/>
        </authorList>
    </citation>
    <scope>NUCLEOTIDE SEQUENCE [LARGE SCALE GENOMIC DNA]</scope>
</reference>
<feature type="compositionally biased region" description="Low complexity" evidence="1">
    <location>
        <begin position="143"/>
        <end position="152"/>
    </location>
</feature>
<accession>A0A2H1C8G4</accession>
<sequence length="971" mass="107621">MEGASWWNERLWNSQPRDDSRNLVQKINTQNSPNNVGRIIPSETNASVPSEIGKNWNRPNTSSIKRTTNPIAFSNSLLQSTLQRPVISSLRPGTAGRSRPLGTLRIFYLSKPLSVKDSQNVHQRSAEERQWVVDPIEPCQVDTPPVVDVSPSIQTTPRKKLNKAATSQNNSDDEESTIFEDLSLINPHQRKNTVNHHVYQDIHGRHVKGLPPSSKRRISSATVGKKTDPFILRKALCPQVHRSSPWTQFRMHTEGEEAREGASCTVSNVNNACSSASELLQTLRQASNGYTTSLNSRAKSLFNLSSATVPCLSVSPITFQSTKTPRMLASKRTHKSTTTESQGFQKPETIQKGYSLHIDDRVHTSDKASRPKTASVYLKCLNNSADTNESCTRSHQFRMINGRSSDSQMTKEPMLDRLQRAQTDCCADFWDGKISEDIDDKSQSKSNKEPEPRAPLVELKSADPFVTPYSNKSALEDDGVVLVAFPSKSILTKSSEKDRPEVQVSNESVLSSHDSTFTPVMVTRESTANYEHSEVDSPLIAMTEFESATPVSIRNVEQSNPELNSKDDEQKSAGIPGGSILSQNWIYGETDHESPKCETDSQETVRESDKHIQLHNLPFPNTTKHFPMDSGILTQKMSELNVKLTLLNKKASTMEQQLIQSRMEKSNKQGECVQSAHERSSNLTTAANEISSSLPLTIDIHLQHASFSSEKPDSSSEEYDYELVEPKSERVEMEEDTSTVIEPEKNEESFHADKGSEPVVEIPISKEYVVSESNPENTVTDPSSARSGQIHIAKVAELISGPSTSHSITHSDTSKLISLVESKESVKPGEQAELDLDPVIDDDLQEEALPPLKSILKRSCQSGRSSVNDSNPGSEIAPSLCRSNFSRWAIYAGQQSSSVVRSTSLRRPLSAQVGHRTSSVCDAGCRHLSCSKSPRTVGSIRRSSVRFDMKNNSIYEFHPLDIIQTPSTQTK</sequence>
<evidence type="ECO:0000256" key="1">
    <source>
        <dbReference type="SAM" id="MobiDB-lite"/>
    </source>
</evidence>
<organism evidence="2 3">
    <name type="scientific">Fasciola hepatica</name>
    <name type="common">Liver fluke</name>
    <dbReference type="NCBI Taxonomy" id="6192"/>
    <lineage>
        <taxon>Eukaryota</taxon>
        <taxon>Metazoa</taxon>
        <taxon>Spiralia</taxon>
        <taxon>Lophotrochozoa</taxon>
        <taxon>Platyhelminthes</taxon>
        <taxon>Trematoda</taxon>
        <taxon>Digenea</taxon>
        <taxon>Plagiorchiida</taxon>
        <taxon>Echinostomata</taxon>
        <taxon>Echinostomatoidea</taxon>
        <taxon>Fasciolidae</taxon>
        <taxon>Fasciola</taxon>
    </lineage>
</organism>
<protein>
    <submittedName>
        <fullName evidence="2">Uncharacterized protein</fullName>
    </submittedName>
</protein>
<keyword evidence="3" id="KW-1185">Reference proteome</keyword>
<feature type="region of interest" description="Disordered" evidence="1">
    <location>
        <begin position="325"/>
        <end position="344"/>
    </location>
</feature>